<evidence type="ECO:0000313" key="2">
    <source>
        <dbReference type="Proteomes" id="UP000824232"/>
    </source>
</evidence>
<organism evidence="1 2">
    <name type="scientific">Candidatus Onthousia excrementipullorum</name>
    <dbReference type="NCBI Taxonomy" id="2840884"/>
    <lineage>
        <taxon>Bacteria</taxon>
        <taxon>Bacillati</taxon>
        <taxon>Bacillota</taxon>
        <taxon>Bacilli</taxon>
        <taxon>Candidatus Onthousia</taxon>
    </lineage>
</organism>
<sequence>MNVMKINLTMNEDKSIIVKNISSEKFLKINFDNKTITATDVYEVLSYIPNNIYKIESNIDDITDGNDKTYFSDIINLMNSIITEINEMADSQNNVSNNDNSNLDGGKVLEVVG</sequence>
<accession>A0A9D1DT02</accession>
<reference evidence="1" key="2">
    <citation type="journal article" date="2021" name="PeerJ">
        <title>Extensive microbial diversity within the chicken gut microbiome revealed by metagenomics and culture.</title>
        <authorList>
            <person name="Gilroy R."/>
            <person name="Ravi A."/>
            <person name="Getino M."/>
            <person name="Pursley I."/>
            <person name="Horton D.L."/>
            <person name="Alikhan N.F."/>
            <person name="Baker D."/>
            <person name="Gharbi K."/>
            <person name="Hall N."/>
            <person name="Watson M."/>
            <person name="Adriaenssens E.M."/>
            <person name="Foster-Nyarko E."/>
            <person name="Jarju S."/>
            <person name="Secka A."/>
            <person name="Antonio M."/>
            <person name="Oren A."/>
            <person name="Chaudhuri R.R."/>
            <person name="La Ragione R."/>
            <person name="Hildebrand F."/>
            <person name="Pallen M.J."/>
        </authorList>
    </citation>
    <scope>NUCLEOTIDE SEQUENCE</scope>
    <source>
        <strain evidence="1">CHK184-20233</strain>
    </source>
</reference>
<proteinExistence type="predicted"/>
<gene>
    <name evidence="1" type="ORF">IAB38_00690</name>
</gene>
<dbReference type="AlphaFoldDB" id="A0A9D1DT02"/>
<name>A0A9D1DT02_9FIRM</name>
<dbReference type="EMBL" id="DVHC01000009">
    <property type="protein sequence ID" value="HIR58545.1"/>
    <property type="molecule type" value="Genomic_DNA"/>
</dbReference>
<evidence type="ECO:0000313" key="1">
    <source>
        <dbReference type="EMBL" id="HIR58545.1"/>
    </source>
</evidence>
<dbReference type="Proteomes" id="UP000824232">
    <property type="component" value="Unassembled WGS sequence"/>
</dbReference>
<reference evidence="1" key="1">
    <citation type="submission" date="2020-10" db="EMBL/GenBank/DDBJ databases">
        <authorList>
            <person name="Gilroy R."/>
        </authorList>
    </citation>
    <scope>NUCLEOTIDE SEQUENCE</scope>
    <source>
        <strain evidence="1">CHK184-20233</strain>
    </source>
</reference>
<comment type="caution">
    <text evidence="1">The sequence shown here is derived from an EMBL/GenBank/DDBJ whole genome shotgun (WGS) entry which is preliminary data.</text>
</comment>
<protein>
    <submittedName>
        <fullName evidence="1">Uncharacterized protein</fullName>
    </submittedName>
</protein>